<proteinExistence type="predicted"/>
<dbReference type="OrthoDB" id="4774993at2"/>
<dbReference type="Proteomes" id="UP000247569">
    <property type="component" value="Unassembled WGS sequence"/>
</dbReference>
<dbReference type="RefSeq" id="WP_051187913.1">
    <property type="nucleotide sequence ID" value="NZ_QJKF01000027.1"/>
</dbReference>
<organism evidence="2 3">
    <name type="scientific">Nocardia tenerifensis</name>
    <dbReference type="NCBI Taxonomy" id="228006"/>
    <lineage>
        <taxon>Bacteria</taxon>
        <taxon>Bacillati</taxon>
        <taxon>Actinomycetota</taxon>
        <taxon>Actinomycetes</taxon>
        <taxon>Mycobacteriales</taxon>
        <taxon>Nocardiaceae</taxon>
        <taxon>Nocardia</taxon>
    </lineage>
</organism>
<keyword evidence="1" id="KW-0472">Membrane</keyword>
<name>A0A318JKV2_9NOCA</name>
<gene>
    <name evidence="2" type="ORF">DFR70_12744</name>
</gene>
<feature type="transmembrane region" description="Helical" evidence="1">
    <location>
        <begin position="50"/>
        <end position="69"/>
    </location>
</feature>
<dbReference type="AlphaFoldDB" id="A0A318JKV2"/>
<sequence>MIAVLATVALLLLIGWWAFPTLARITGFILTIFSLMQIAQHSETVLPGQLRWLGLGFALWLAGHWMWAFKNGCWASRIALRIFALPGLRFLIPRSTLVDTGGADSSG</sequence>
<reference evidence="2 3" key="1">
    <citation type="submission" date="2018-05" db="EMBL/GenBank/DDBJ databases">
        <title>Genomic Encyclopedia of Type Strains, Phase IV (KMG-IV): sequencing the most valuable type-strain genomes for metagenomic binning, comparative biology and taxonomic classification.</title>
        <authorList>
            <person name="Goeker M."/>
        </authorList>
    </citation>
    <scope>NUCLEOTIDE SEQUENCE [LARGE SCALE GENOMIC DNA]</scope>
    <source>
        <strain evidence="2 3">DSM 44704</strain>
    </source>
</reference>
<keyword evidence="1" id="KW-1133">Transmembrane helix</keyword>
<evidence type="ECO:0000313" key="3">
    <source>
        <dbReference type="Proteomes" id="UP000247569"/>
    </source>
</evidence>
<evidence type="ECO:0000313" key="2">
    <source>
        <dbReference type="EMBL" id="PXX53433.1"/>
    </source>
</evidence>
<keyword evidence="3" id="KW-1185">Reference proteome</keyword>
<protein>
    <submittedName>
        <fullName evidence="2">Uncharacterized protein</fullName>
    </submittedName>
</protein>
<keyword evidence="1" id="KW-0812">Transmembrane</keyword>
<evidence type="ECO:0000256" key="1">
    <source>
        <dbReference type="SAM" id="Phobius"/>
    </source>
</evidence>
<accession>A0A318JKV2</accession>
<comment type="caution">
    <text evidence="2">The sequence shown here is derived from an EMBL/GenBank/DDBJ whole genome shotgun (WGS) entry which is preliminary data.</text>
</comment>
<dbReference type="EMBL" id="QJKF01000027">
    <property type="protein sequence ID" value="PXX53433.1"/>
    <property type="molecule type" value="Genomic_DNA"/>
</dbReference>